<dbReference type="HOGENOM" id="CLU_3302973_0_0_3"/>
<gene>
    <name evidence="1" type="ordered locus">AM1_2087</name>
</gene>
<organism evidence="1 2">
    <name type="scientific">Acaryochloris marina (strain MBIC 11017)</name>
    <dbReference type="NCBI Taxonomy" id="329726"/>
    <lineage>
        <taxon>Bacteria</taxon>
        <taxon>Bacillati</taxon>
        <taxon>Cyanobacteriota</taxon>
        <taxon>Cyanophyceae</taxon>
        <taxon>Acaryochloridales</taxon>
        <taxon>Acaryochloridaceae</taxon>
        <taxon>Acaryochloris</taxon>
    </lineage>
</organism>
<evidence type="ECO:0000313" key="1">
    <source>
        <dbReference type="EMBL" id="ABW27102.1"/>
    </source>
</evidence>
<reference evidence="1 2" key="1">
    <citation type="journal article" date="2008" name="Proc. Natl. Acad. Sci. U.S.A.">
        <title>Niche adaptation and genome expansion in the chlorophyll d-producing cyanobacterium Acaryochloris marina.</title>
        <authorList>
            <person name="Swingley W.D."/>
            <person name="Chen M."/>
            <person name="Cheung P.C."/>
            <person name="Conrad A.L."/>
            <person name="Dejesa L.C."/>
            <person name="Hao J."/>
            <person name="Honchak B.M."/>
            <person name="Karbach L.E."/>
            <person name="Kurdoglu A."/>
            <person name="Lahiri S."/>
            <person name="Mastrian S.D."/>
            <person name="Miyashita H."/>
            <person name="Page L."/>
            <person name="Ramakrishna P."/>
            <person name="Satoh S."/>
            <person name="Sattley W.M."/>
            <person name="Shimada Y."/>
            <person name="Taylor H.L."/>
            <person name="Tomo T."/>
            <person name="Tsuchiya T."/>
            <person name="Wang Z.T."/>
            <person name="Raymond J."/>
            <person name="Mimuro M."/>
            <person name="Blankenship R.E."/>
            <person name="Touchman J.W."/>
        </authorList>
    </citation>
    <scope>NUCLEOTIDE SEQUENCE [LARGE SCALE GENOMIC DNA]</scope>
    <source>
        <strain evidence="2">MBIC 11017</strain>
    </source>
</reference>
<sequence length="39" mass="4404">MTVQHNSEDLVLIHQVAEQNQAARSTLYDRYAGIIYAIA</sequence>
<dbReference type="AlphaFoldDB" id="B0BYT6"/>
<keyword evidence="2" id="KW-1185">Reference proteome</keyword>
<accession>B0BYT6</accession>
<evidence type="ECO:0000313" key="2">
    <source>
        <dbReference type="Proteomes" id="UP000000268"/>
    </source>
</evidence>
<protein>
    <submittedName>
        <fullName evidence="1">Uncharacterized protein</fullName>
    </submittedName>
</protein>
<dbReference type="STRING" id="329726.AM1_2087"/>
<proteinExistence type="predicted"/>
<dbReference type="EMBL" id="CP000828">
    <property type="protein sequence ID" value="ABW27102.1"/>
    <property type="molecule type" value="Genomic_DNA"/>
</dbReference>
<name>B0BYT6_ACAM1</name>
<dbReference type="eggNOG" id="COG1595">
    <property type="taxonomic scope" value="Bacteria"/>
</dbReference>
<dbReference type="Proteomes" id="UP000000268">
    <property type="component" value="Chromosome"/>
</dbReference>
<dbReference type="KEGG" id="amr:AM1_2087"/>